<accession>A0ABZ0W612</accession>
<dbReference type="EMBL" id="CP139960">
    <property type="protein sequence ID" value="WQD37979.1"/>
    <property type="molecule type" value="Genomic_DNA"/>
</dbReference>
<evidence type="ECO:0000313" key="3">
    <source>
        <dbReference type="Proteomes" id="UP001325680"/>
    </source>
</evidence>
<sequence>MKSIFYLLFAWSLIFMSCSRATDRNEALPAASVTSAPALQDAALQKNEPGEMKTMSKVSSNEKDFLVHENMPTPEKTKQIIRTANLIHEVKATKITIIMCENC</sequence>
<name>A0ABZ0W612_9BACT</name>
<keyword evidence="3" id="KW-1185">Reference proteome</keyword>
<evidence type="ECO:0000256" key="1">
    <source>
        <dbReference type="SAM" id="SignalP"/>
    </source>
</evidence>
<dbReference type="PROSITE" id="PS51257">
    <property type="entry name" value="PROKAR_LIPOPROTEIN"/>
    <property type="match status" value="1"/>
</dbReference>
<proteinExistence type="predicted"/>
<organism evidence="2 3">
    <name type="scientific">Niabella yanshanensis</name>
    <dbReference type="NCBI Taxonomy" id="577386"/>
    <lineage>
        <taxon>Bacteria</taxon>
        <taxon>Pseudomonadati</taxon>
        <taxon>Bacteroidota</taxon>
        <taxon>Chitinophagia</taxon>
        <taxon>Chitinophagales</taxon>
        <taxon>Chitinophagaceae</taxon>
        <taxon>Niabella</taxon>
    </lineage>
</organism>
<reference evidence="2 3" key="1">
    <citation type="submission" date="2023-12" db="EMBL/GenBank/DDBJ databases">
        <title>Genome sequencing and assembly of bacterial species from a model synthetic community.</title>
        <authorList>
            <person name="Hogle S.L."/>
        </authorList>
    </citation>
    <scope>NUCLEOTIDE SEQUENCE [LARGE SCALE GENOMIC DNA]</scope>
    <source>
        <strain evidence="2 3">HAMBI_3031</strain>
    </source>
</reference>
<protein>
    <submittedName>
        <fullName evidence="2">Uncharacterized protein</fullName>
    </submittedName>
</protein>
<feature type="signal peptide" evidence="1">
    <location>
        <begin position="1"/>
        <end position="21"/>
    </location>
</feature>
<gene>
    <name evidence="2" type="ORF">U0035_20135</name>
</gene>
<keyword evidence="1" id="KW-0732">Signal</keyword>
<feature type="chain" id="PRO_5046292576" evidence="1">
    <location>
        <begin position="22"/>
        <end position="103"/>
    </location>
</feature>
<evidence type="ECO:0000313" key="2">
    <source>
        <dbReference type="EMBL" id="WQD37979.1"/>
    </source>
</evidence>
<dbReference type="RefSeq" id="WP_114790730.1">
    <property type="nucleotide sequence ID" value="NZ_CP139960.1"/>
</dbReference>
<dbReference type="Proteomes" id="UP001325680">
    <property type="component" value="Chromosome"/>
</dbReference>